<evidence type="ECO:0000313" key="3">
    <source>
        <dbReference type="Proteomes" id="UP000272051"/>
    </source>
</evidence>
<dbReference type="InterPro" id="IPR010982">
    <property type="entry name" value="Lambda_DNA-bd_dom_sf"/>
</dbReference>
<comment type="caution">
    <text evidence="2">The sequence shown here is derived from an EMBL/GenBank/DDBJ whole genome shotgun (WGS) entry which is preliminary data.</text>
</comment>
<organism evidence="2 3">
    <name type="scientific">Thermoproteota archaeon</name>
    <dbReference type="NCBI Taxonomy" id="2056631"/>
    <lineage>
        <taxon>Archaea</taxon>
        <taxon>Thermoproteota</taxon>
    </lineage>
</organism>
<dbReference type="Gene3D" id="1.10.260.40">
    <property type="entry name" value="lambda repressor-like DNA-binding domains"/>
    <property type="match status" value="1"/>
</dbReference>
<dbReference type="PIRSF" id="PIRSF037724">
    <property type="entry name" value="TF_HTH_MJ1545_prd"/>
    <property type="match status" value="1"/>
</dbReference>
<gene>
    <name evidence="2" type="ORF">DRJ33_04440</name>
</gene>
<sequence>MSSYDSLKEALLRRIVSEIVLADSPGDVIKKWREYFNVTQMELANKLRISPSVISDYESGRRKSPGSSFVKKLTKALLEIDEQRGGTIIKQFSPIVKIGSDSILDIREFAKPISLEEISNETESDIVACRDLASKKVLGYTVVESLRAITTMSGFDFLQLFGTTTERVLVFVNTRTGRSPMVAVRVAPIKPASVLLYGIKQLDPVAVQLAEIERIPLMVTKLKSVEELIKKLRSL</sequence>
<dbReference type="CDD" id="cd00093">
    <property type="entry name" value="HTH_XRE"/>
    <property type="match status" value="1"/>
</dbReference>
<dbReference type="InterPro" id="IPR017271">
    <property type="entry name" value="Tscrpt_reg_HTH_MJ1545_prd"/>
</dbReference>
<dbReference type="Proteomes" id="UP000272051">
    <property type="component" value="Unassembled WGS sequence"/>
</dbReference>
<reference evidence="2 3" key="1">
    <citation type="submission" date="2018-06" db="EMBL/GenBank/DDBJ databases">
        <title>Extensive metabolic versatility and redundancy in microbially diverse, dynamic hydrothermal sediments.</title>
        <authorList>
            <person name="Dombrowski N."/>
            <person name="Teske A."/>
            <person name="Baker B.J."/>
        </authorList>
    </citation>
    <scope>NUCLEOTIDE SEQUENCE [LARGE SCALE GENOMIC DNA]</scope>
    <source>
        <strain evidence="2">B34_G17</strain>
    </source>
</reference>
<dbReference type="InterPro" id="IPR001387">
    <property type="entry name" value="Cro/C1-type_HTH"/>
</dbReference>
<dbReference type="Pfam" id="PF01381">
    <property type="entry name" value="HTH_3"/>
    <property type="match status" value="1"/>
</dbReference>
<proteinExistence type="predicted"/>
<dbReference type="PROSITE" id="PS50943">
    <property type="entry name" value="HTH_CROC1"/>
    <property type="match status" value="1"/>
</dbReference>
<dbReference type="EMBL" id="QMQX01000065">
    <property type="protein sequence ID" value="RLE52157.1"/>
    <property type="molecule type" value="Genomic_DNA"/>
</dbReference>
<dbReference type="SMART" id="SM00530">
    <property type="entry name" value="HTH_XRE"/>
    <property type="match status" value="1"/>
</dbReference>
<feature type="domain" description="HTH cro/C1-type" evidence="1">
    <location>
        <begin position="29"/>
        <end position="83"/>
    </location>
</feature>
<accession>A0A497EY92</accession>
<protein>
    <submittedName>
        <fullName evidence="2">Transcriptional regulator</fullName>
    </submittedName>
</protein>
<dbReference type="GO" id="GO:0003677">
    <property type="term" value="F:DNA binding"/>
    <property type="evidence" value="ECO:0007669"/>
    <property type="project" value="InterPro"/>
</dbReference>
<evidence type="ECO:0000313" key="2">
    <source>
        <dbReference type="EMBL" id="RLE52157.1"/>
    </source>
</evidence>
<dbReference type="AlphaFoldDB" id="A0A497EY92"/>
<dbReference type="SUPFAM" id="SSF47413">
    <property type="entry name" value="lambda repressor-like DNA-binding domains"/>
    <property type="match status" value="1"/>
</dbReference>
<evidence type="ECO:0000259" key="1">
    <source>
        <dbReference type="PROSITE" id="PS50943"/>
    </source>
</evidence>
<name>A0A497EY92_9CREN</name>